<name>A0A178ID81_9BACT</name>
<dbReference type="AlphaFoldDB" id="A0A178ID81"/>
<feature type="region of interest" description="Disordered" evidence="1">
    <location>
        <begin position="242"/>
        <end position="271"/>
    </location>
</feature>
<protein>
    <submittedName>
        <fullName evidence="2">Uncharacterized protein</fullName>
    </submittedName>
</protein>
<dbReference type="RefSeq" id="WP_068772439.1">
    <property type="nucleotide sequence ID" value="NZ_CP109796.1"/>
</dbReference>
<dbReference type="Proteomes" id="UP000078486">
    <property type="component" value="Unassembled WGS sequence"/>
</dbReference>
<proteinExistence type="predicted"/>
<accession>A0A178ID81</accession>
<feature type="compositionally biased region" description="Low complexity" evidence="1">
    <location>
        <begin position="261"/>
        <end position="271"/>
    </location>
</feature>
<feature type="compositionally biased region" description="Low complexity" evidence="1">
    <location>
        <begin position="1"/>
        <end position="22"/>
    </location>
</feature>
<gene>
    <name evidence="2" type="ORF">AW736_21880</name>
</gene>
<dbReference type="EMBL" id="LRRQ01000167">
    <property type="protein sequence ID" value="OAM87571.1"/>
    <property type="molecule type" value="Genomic_DNA"/>
</dbReference>
<feature type="compositionally biased region" description="Low complexity" evidence="1">
    <location>
        <begin position="149"/>
        <end position="160"/>
    </location>
</feature>
<dbReference type="STRING" id="1184151.AW736_21880"/>
<evidence type="ECO:0000313" key="3">
    <source>
        <dbReference type="Proteomes" id="UP000078486"/>
    </source>
</evidence>
<comment type="caution">
    <text evidence="2">The sequence shown here is derived from an EMBL/GenBank/DDBJ whole genome shotgun (WGS) entry which is preliminary data.</text>
</comment>
<keyword evidence="3" id="KW-1185">Reference proteome</keyword>
<feature type="region of interest" description="Disordered" evidence="1">
    <location>
        <begin position="1"/>
        <end position="183"/>
    </location>
</feature>
<evidence type="ECO:0000256" key="1">
    <source>
        <dbReference type="SAM" id="MobiDB-lite"/>
    </source>
</evidence>
<organism evidence="2 3">
    <name type="scientific">Termitidicoccus mucosus</name>
    <dbReference type="NCBI Taxonomy" id="1184151"/>
    <lineage>
        <taxon>Bacteria</taxon>
        <taxon>Pseudomonadati</taxon>
        <taxon>Verrucomicrobiota</taxon>
        <taxon>Opitutia</taxon>
        <taxon>Opitutales</taxon>
        <taxon>Opitutaceae</taxon>
        <taxon>Termitidicoccus</taxon>
    </lineage>
</organism>
<evidence type="ECO:0000313" key="2">
    <source>
        <dbReference type="EMBL" id="OAM87571.1"/>
    </source>
</evidence>
<sequence length="271" mass="28008">MNDQTAIIQPAAVAAQITADAPRVAEKTAPKTETATVEQPASGSAETAANGPRDSLGRLFDPVRFRANADGTPFLNAQGRFMPRGGRKPRNGGTAPETASAQPPAETAWTPEERAEAKTAQPPPGAETGNGGTAPETAKPPPEVVTPSGTRRATARAGTRLLYTGTGIVTGNPEEAVPPEKEDKELQDTAAYVLEASGWNPSPLVAAGIMLLTYGVFVASRPKNQEALSARWRALWKRGTKTVAPAAPARTVEPAPPPMAPGAGTPLATGK</sequence>
<reference evidence="2 3" key="1">
    <citation type="submission" date="2016-01" db="EMBL/GenBank/DDBJ databases">
        <title>High potential of lignocellulose degradation of a new Verrucomicrobia species.</title>
        <authorList>
            <person name="Wang Y."/>
            <person name="Shi Y."/>
            <person name="Qiu Z."/>
            <person name="Liu S."/>
            <person name="Yang H."/>
        </authorList>
    </citation>
    <scope>NUCLEOTIDE SEQUENCE [LARGE SCALE GENOMIC DNA]</scope>
    <source>
        <strain evidence="2 3">TSB47</strain>
    </source>
</reference>